<keyword evidence="2" id="KW-1185">Reference proteome</keyword>
<name>A0ACB8GTS5_PSICU</name>
<reference evidence="1" key="1">
    <citation type="submission" date="2021-10" db="EMBL/GenBank/DDBJ databases">
        <title>Psilocybe cubensis genome.</title>
        <authorList>
            <person name="Mckernan K.J."/>
            <person name="Crawford S."/>
            <person name="Trippe A."/>
            <person name="Kane L.T."/>
            <person name="Mclaughlin S."/>
        </authorList>
    </citation>
    <scope>NUCLEOTIDE SEQUENCE</scope>
    <source>
        <strain evidence="1">MGC-MH-2018</strain>
    </source>
</reference>
<gene>
    <name evidence="1" type="ORF">JR316_0009294</name>
</gene>
<sequence>MAYPSALQPHYNLSHSVHLLFAHWHTSDHQSSSHSLSGQILEYLFPFRICLLIAYASGLYVERSLLWCSRLVPPYNSTKLLPSSSQK</sequence>
<accession>A0ACB8GTS5</accession>
<organism evidence="1 2">
    <name type="scientific">Psilocybe cubensis</name>
    <name type="common">Psychedelic mushroom</name>
    <name type="synonym">Stropharia cubensis</name>
    <dbReference type="NCBI Taxonomy" id="181762"/>
    <lineage>
        <taxon>Eukaryota</taxon>
        <taxon>Fungi</taxon>
        <taxon>Dikarya</taxon>
        <taxon>Basidiomycota</taxon>
        <taxon>Agaricomycotina</taxon>
        <taxon>Agaricomycetes</taxon>
        <taxon>Agaricomycetidae</taxon>
        <taxon>Agaricales</taxon>
        <taxon>Agaricineae</taxon>
        <taxon>Strophariaceae</taxon>
        <taxon>Psilocybe</taxon>
    </lineage>
</organism>
<protein>
    <submittedName>
        <fullName evidence="1">Uncharacterized protein</fullName>
    </submittedName>
</protein>
<dbReference type="EMBL" id="JAFIQS020000008">
    <property type="protein sequence ID" value="KAH9478832.1"/>
    <property type="molecule type" value="Genomic_DNA"/>
</dbReference>
<comment type="caution">
    <text evidence="1">The sequence shown here is derived from an EMBL/GenBank/DDBJ whole genome shotgun (WGS) entry which is preliminary data.</text>
</comment>
<proteinExistence type="predicted"/>
<evidence type="ECO:0000313" key="1">
    <source>
        <dbReference type="EMBL" id="KAH9478832.1"/>
    </source>
</evidence>
<dbReference type="Proteomes" id="UP000664032">
    <property type="component" value="Unassembled WGS sequence"/>
</dbReference>
<evidence type="ECO:0000313" key="2">
    <source>
        <dbReference type="Proteomes" id="UP000664032"/>
    </source>
</evidence>